<feature type="compositionally biased region" description="Basic and acidic residues" evidence="1">
    <location>
        <begin position="50"/>
        <end position="84"/>
    </location>
</feature>
<dbReference type="Gene3D" id="2.30.30.100">
    <property type="match status" value="1"/>
</dbReference>
<feature type="non-terminal residue" evidence="3">
    <location>
        <position position="1"/>
    </location>
</feature>
<dbReference type="GO" id="GO:0006398">
    <property type="term" value="P:mRNA 3'-end processing by stem-loop binding and cleavage"/>
    <property type="evidence" value="ECO:0007669"/>
    <property type="project" value="TreeGrafter"/>
</dbReference>
<dbReference type="GO" id="GO:0071209">
    <property type="term" value="F:U7 snRNA binding"/>
    <property type="evidence" value="ECO:0007669"/>
    <property type="project" value="InterPro"/>
</dbReference>
<feature type="domain" description="Sm" evidence="2">
    <location>
        <begin position="167"/>
        <end position="280"/>
    </location>
</feature>
<dbReference type="SMART" id="SM00651">
    <property type="entry name" value="Sm"/>
    <property type="match status" value="1"/>
</dbReference>
<dbReference type="SUPFAM" id="SSF50182">
    <property type="entry name" value="Sm-like ribonucleoproteins"/>
    <property type="match status" value="1"/>
</dbReference>
<keyword evidence="3" id="KW-0687">Ribonucleoprotein</keyword>
<dbReference type="GO" id="GO:0005683">
    <property type="term" value="C:U7 snRNP"/>
    <property type="evidence" value="ECO:0007669"/>
    <property type="project" value="TreeGrafter"/>
</dbReference>
<dbReference type="PANTHER" id="PTHR21415:SF1">
    <property type="entry name" value="U7 SNRNA-ASSOCIATED SM-LIKE PROTEIN LSM11"/>
    <property type="match status" value="1"/>
</dbReference>
<dbReference type="InterPro" id="IPR001163">
    <property type="entry name" value="Sm_dom_euk/arc"/>
</dbReference>
<dbReference type="InterPro" id="IPR039267">
    <property type="entry name" value="Lsm11"/>
</dbReference>
<dbReference type="AlphaFoldDB" id="A0A146KYZ8"/>
<gene>
    <name evidence="3" type="primary">DDB_G0289453</name>
    <name evidence="3" type="ORF">g.43034</name>
</gene>
<evidence type="ECO:0000256" key="1">
    <source>
        <dbReference type="SAM" id="MobiDB-lite"/>
    </source>
</evidence>
<sequence length="283" mass="32246">GINITPHSPQFCSIFPVVGSFIARLPSPGFRKFVRFLFHSISVQMSESSSRGDGKEPRSRKSRFDQPEDKEKKRQEMRSEEKLDPTSSNFDPLKALYTSKSVLSDPKAPVYDNLSKYESVMAGTATTVAVSKRIAKRVEFEDLPVRDLTDTYDNVMKWMKDIDGPMKAIRVCMENKVKVKVITRAASCIRGHVIGYITAFDKVWNLAVEDAVEVWTRKRKRKTLPKGDASVEIPQETQPLRMTAPPIKVTRLPNNSKKEKCERKIEKILLRGEHIVLISMVNY</sequence>
<proteinExistence type="predicted"/>
<name>A0A146KYZ8_LYGHE</name>
<dbReference type="PANTHER" id="PTHR21415">
    <property type="entry name" value="U7 SNRNA-ASSOCIATED SM-LIKE PROTEIN LSM11"/>
    <property type="match status" value="1"/>
</dbReference>
<accession>A0A146KYZ8</accession>
<feature type="region of interest" description="Disordered" evidence="1">
    <location>
        <begin position="47"/>
        <end position="90"/>
    </location>
</feature>
<dbReference type="EMBL" id="GDHC01017610">
    <property type="protein sequence ID" value="JAQ01019.1"/>
    <property type="molecule type" value="Transcribed_RNA"/>
</dbReference>
<reference evidence="3" key="1">
    <citation type="journal article" date="2016" name="Gigascience">
        <title>De novo construction of an expanded transcriptome assembly for the western tarnished plant bug, Lygus hesperus.</title>
        <authorList>
            <person name="Tassone E.E."/>
            <person name="Geib S.M."/>
            <person name="Hall B."/>
            <person name="Fabrick J.A."/>
            <person name="Brent C.S."/>
            <person name="Hull J.J."/>
        </authorList>
    </citation>
    <scope>NUCLEOTIDE SEQUENCE</scope>
</reference>
<organism evidence="3">
    <name type="scientific">Lygus hesperus</name>
    <name type="common">Western plant bug</name>
    <dbReference type="NCBI Taxonomy" id="30085"/>
    <lineage>
        <taxon>Eukaryota</taxon>
        <taxon>Metazoa</taxon>
        <taxon>Ecdysozoa</taxon>
        <taxon>Arthropoda</taxon>
        <taxon>Hexapoda</taxon>
        <taxon>Insecta</taxon>
        <taxon>Pterygota</taxon>
        <taxon>Neoptera</taxon>
        <taxon>Paraneoptera</taxon>
        <taxon>Hemiptera</taxon>
        <taxon>Heteroptera</taxon>
        <taxon>Panheteroptera</taxon>
        <taxon>Cimicomorpha</taxon>
        <taxon>Miridae</taxon>
        <taxon>Mirini</taxon>
        <taxon>Lygus</taxon>
    </lineage>
</organism>
<evidence type="ECO:0000313" key="3">
    <source>
        <dbReference type="EMBL" id="JAQ01019.1"/>
    </source>
</evidence>
<dbReference type="InterPro" id="IPR010920">
    <property type="entry name" value="LSM_dom_sf"/>
</dbReference>
<protein>
    <submittedName>
        <fullName evidence="3">Small nuclear ribonucleoprotein Sm D-like protein</fullName>
    </submittedName>
</protein>
<evidence type="ECO:0000259" key="2">
    <source>
        <dbReference type="SMART" id="SM00651"/>
    </source>
</evidence>